<evidence type="ECO:0000256" key="1">
    <source>
        <dbReference type="SAM" id="Phobius"/>
    </source>
</evidence>
<accession>A0A543CVC3</accession>
<feature type="transmembrane region" description="Helical" evidence="1">
    <location>
        <begin position="20"/>
        <end position="38"/>
    </location>
</feature>
<dbReference type="EMBL" id="VFOZ01000001">
    <property type="protein sequence ID" value="TQM01021.1"/>
    <property type="molecule type" value="Genomic_DNA"/>
</dbReference>
<keyword evidence="1" id="KW-0812">Transmembrane</keyword>
<protein>
    <submittedName>
        <fullName evidence="2">Uncharacterized protein</fullName>
    </submittedName>
</protein>
<keyword evidence="1" id="KW-1133">Transmembrane helix</keyword>
<gene>
    <name evidence="2" type="ORF">FB559_6764</name>
</gene>
<proteinExistence type="predicted"/>
<evidence type="ECO:0000313" key="3">
    <source>
        <dbReference type="Proteomes" id="UP000316096"/>
    </source>
</evidence>
<keyword evidence="3" id="KW-1185">Reference proteome</keyword>
<feature type="transmembrane region" description="Helical" evidence="1">
    <location>
        <begin position="44"/>
        <end position="60"/>
    </location>
</feature>
<comment type="caution">
    <text evidence="2">The sequence shown here is derived from an EMBL/GenBank/DDBJ whole genome shotgun (WGS) entry which is preliminary data.</text>
</comment>
<evidence type="ECO:0000313" key="2">
    <source>
        <dbReference type="EMBL" id="TQM01021.1"/>
    </source>
</evidence>
<organism evidence="2 3">
    <name type="scientific">Actinoallomurus bryophytorum</name>
    <dbReference type="NCBI Taxonomy" id="1490222"/>
    <lineage>
        <taxon>Bacteria</taxon>
        <taxon>Bacillati</taxon>
        <taxon>Actinomycetota</taxon>
        <taxon>Actinomycetes</taxon>
        <taxon>Streptosporangiales</taxon>
        <taxon>Thermomonosporaceae</taxon>
        <taxon>Actinoallomurus</taxon>
    </lineage>
</organism>
<dbReference type="RefSeq" id="WP_221640303.1">
    <property type="nucleotide sequence ID" value="NZ_VFOZ01000001.1"/>
</dbReference>
<name>A0A543CVC3_9ACTN</name>
<keyword evidence="1" id="KW-0472">Membrane</keyword>
<dbReference type="AlphaFoldDB" id="A0A543CVC3"/>
<dbReference type="Proteomes" id="UP000316096">
    <property type="component" value="Unassembled WGS sequence"/>
</dbReference>
<reference evidence="2 3" key="1">
    <citation type="submission" date="2019-06" db="EMBL/GenBank/DDBJ databases">
        <title>Sequencing the genomes of 1000 actinobacteria strains.</title>
        <authorList>
            <person name="Klenk H.-P."/>
        </authorList>
    </citation>
    <scope>NUCLEOTIDE SEQUENCE [LARGE SCALE GENOMIC DNA]</scope>
    <source>
        <strain evidence="2 3">DSM 102200</strain>
    </source>
</reference>
<sequence>MTGLMRFLRFWSDFLIGDDWTIALGVVVAVAATALLAAAGVAAWWLPPIAVIALLGRSLLGGTRAGRRRS</sequence>